<dbReference type="Gene3D" id="3.50.50.60">
    <property type="entry name" value="FAD/NAD(P)-binding domain"/>
    <property type="match status" value="1"/>
</dbReference>
<sequence>MAPKWAVAVGALLAALFSVATAGKCATEFDVCVVGAGGAGLFTAVRLKQMGYRALVLEKADRVGGHCYTWTEPNTGAKIETGVVLYCDIPLVVDTFKRFNVTLVPYDPTGSAGQSSYRVSPSGQWLSKESVMNVTAYQKAFELFLGLMSTRFAYIETENGEMPDFDKLPPATVQMLLRPFGELLDSLDKELGPGALEPLYDIIGRLLQIGPGPMREVSALVALRNLRPAILKIMLGQGYTVKNGCSSLYHAFHRYLGGWVKLGAAPFSITRRSSRMDVTYTREGRKVKTTCRRLVVSAVQSLDNLESFINNLDAKEKAVFSQVTYNIFSKAVVRTPYKMGSNPKGVSVQLSEFGYKDLPAVVALGTMGPLGVGLTWTVGPTPVATRQGIADLIISNLTTWSAAVGGAFPIPAKRKDVFLDGPDLHQHTPRPADMTQLPAFYNALYGLQGHRNTYYTGALLSHNAQYDVWRYSDWLVRNVTWSC</sequence>
<dbReference type="PRINTS" id="PR00420">
    <property type="entry name" value="RNGMNOXGNASE"/>
</dbReference>
<keyword evidence="1" id="KW-0732">Signal</keyword>
<dbReference type="EMBL" id="LSYV01000006">
    <property type="protein sequence ID" value="KXZ54236.1"/>
    <property type="molecule type" value="Genomic_DNA"/>
</dbReference>
<keyword evidence="3" id="KW-1185">Reference proteome</keyword>
<dbReference type="Gene3D" id="3.30.70.1990">
    <property type="match status" value="1"/>
</dbReference>
<reference evidence="3" key="1">
    <citation type="journal article" date="2016" name="Nat. Commun.">
        <title>The Gonium pectorale genome demonstrates co-option of cell cycle regulation during the evolution of multicellularity.</title>
        <authorList>
            <person name="Hanschen E.R."/>
            <person name="Marriage T.N."/>
            <person name="Ferris P.J."/>
            <person name="Hamaji T."/>
            <person name="Toyoda A."/>
            <person name="Fujiyama A."/>
            <person name="Neme R."/>
            <person name="Noguchi H."/>
            <person name="Minakuchi Y."/>
            <person name="Suzuki M."/>
            <person name="Kawai-Toyooka H."/>
            <person name="Smith D.R."/>
            <person name="Sparks H."/>
            <person name="Anderson J."/>
            <person name="Bakaric R."/>
            <person name="Luria V."/>
            <person name="Karger A."/>
            <person name="Kirschner M.W."/>
            <person name="Durand P.M."/>
            <person name="Michod R.E."/>
            <person name="Nozaki H."/>
            <person name="Olson B.J."/>
        </authorList>
    </citation>
    <scope>NUCLEOTIDE SEQUENCE [LARGE SCALE GENOMIC DNA]</scope>
    <source>
        <strain evidence="3">NIES-2863</strain>
    </source>
</reference>
<name>A0A150GWG3_GONPE</name>
<evidence type="ECO:0008006" key="4">
    <source>
        <dbReference type="Google" id="ProtNLM"/>
    </source>
</evidence>
<dbReference type="Pfam" id="PF13450">
    <property type="entry name" value="NAD_binding_8"/>
    <property type="match status" value="1"/>
</dbReference>
<dbReference type="OrthoDB" id="437331at2759"/>
<dbReference type="InterPro" id="IPR036188">
    <property type="entry name" value="FAD/NAD-bd_sf"/>
</dbReference>
<evidence type="ECO:0000313" key="3">
    <source>
        <dbReference type="Proteomes" id="UP000075714"/>
    </source>
</evidence>
<dbReference type="InterPro" id="IPR050464">
    <property type="entry name" value="Zeta_carotene_desat/Oxidored"/>
</dbReference>
<dbReference type="PANTHER" id="PTHR42923:SF26">
    <property type="entry name" value="FMN REDUCTASE LOT6, PUTATIVE (AFU_ORTHOLOGUE AFUA_7G06600)-RELATED"/>
    <property type="match status" value="1"/>
</dbReference>
<dbReference type="Proteomes" id="UP000075714">
    <property type="component" value="Unassembled WGS sequence"/>
</dbReference>
<dbReference type="SUPFAM" id="SSF51905">
    <property type="entry name" value="FAD/NAD(P)-binding domain"/>
    <property type="match status" value="1"/>
</dbReference>
<protein>
    <recommendedName>
        <fullName evidence="4">Amine oxidase domain-containing protein</fullName>
    </recommendedName>
</protein>
<comment type="caution">
    <text evidence="2">The sequence shown here is derived from an EMBL/GenBank/DDBJ whole genome shotgun (WGS) entry which is preliminary data.</text>
</comment>
<gene>
    <name evidence="2" type="ORF">GPECTOR_5g327</name>
</gene>
<dbReference type="PANTHER" id="PTHR42923">
    <property type="entry name" value="PROTOPORPHYRINOGEN OXIDASE"/>
    <property type="match status" value="1"/>
</dbReference>
<dbReference type="Gene3D" id="1.10.405.20">
    <property type="match status" value="1"/>
</dbReference>
<evidence type="ECO:0000313" key="2">
    <source>
        <dbReference type="EMBL" id="KXZ54236.1"/>
    </source>
</evidence>
<dbReference type="GO" id="GO:0016491">
    <property type="term" value="F:oxidoreductase activity"/>
    <property type="evidence" value="ECO:0007669"/>
    <property type="project" value="TreeGrafter"/>
</dbReference>
<proteinExistence type="predicted"/>
<evidence type="ECO:0000256" key="1">
    <source>
        <dbReference type="SAM" id="SignalP"/>
    </source>
</evidence>
<feature type="signal peptide" evidence="1">
    <location>
        <begin position="1"/>
        <end position="22"/>
    </location>
</feature>
<dbReference type="STRING" id="33097.A0A150GWG3"/>
<feature type="chain" id="PRO_5007562279" description="Amine oxidase domain-containing protein" evidence="1">
    <location>
        <begin position="23"/>
        <end position="483"/>
    </location>
</feature>
<organism evidence="2 3">
    <name type="scientific">Gonium pectorale</name>
    <name type="common">Green alga</name>
    <dbReference type="NCBI Taxonomy" id="33097"/>
    <lineage>
        <taxon>Eukaryota</taxon>
        <taxon>Viridiplantae</taxon>
        <taxon>Chlorophyta</taxon>
        <taxon>core chlorophytes</taxon>
        <taxon>Chlorophyceae</taxon>
        <taxon>CS clade</taxon>
        <taxon>Chlamydomonadales</taxon>
        <taxon>Volvocaceae</taxon>
        <taxon>Gonium</taxon>
    </lineage>
</organism>
<accession>A0A150GWG3</accession>
<dbReference type="AlphaFoldDB" id="A0A150GWG3"/>